<dbReference type="GO" id="GO:0140825">
    <property type="term" value="F:lactoperoxidase activity"/>
    <property type="evidence" value="ECO:0007669"/>
    <property type="project" value="UniProtKB-EC"/>
</dbReference>
<evidence type="ECO:0000256" key="6">
    <source>
        <dbReference type="ARBA" id="ARBA00022559"/>
    </source>
</evidence>
<keyword evidence="5 21" id="KW-0964">Secreted</keyword>
<dbReference type="PROSITE" id="PS50873">
    <property type="entry name" value="PEROXIDASE_4"/>
    <property type="match status" value="1"/>
</dbReference>
<dbReference type="InterPro" id="IPR002016">
    <property type="entry name" value="Haem_peroxidase"/>
</dbReference>
<feature type="binding site" evidence="18">
    <location>
        <position position="80"/>
    </location>
    <ligand>
        <name>Ca(2+)</name>
        <dbReference type="ChEBI" id="CHEBI:29108"/>
        <label>1</label>
    </ligand>
</feature>
<evidence type="ECO:0000256" key="14">
    <source>
        <dbReference type="ARBA" id="ARBA00023180"/>
    </source>
</evidence>
<keyword evidence="11 21" id="KW-0560">Oxidoreductase</keyword>
<evidence type="ECO:0000256" key="16">
    <source>
        <dbReference type="PIRSR" id="PIRSR600823-1"/>
    </source>
</evidence>
<comment type="catalytic activity">
    <reaction evidence="1 21">
        <text>2 a phenolic donor + H2O2 = 2 a phenolic radical donor + 2 H2O</text>
        <dbReference type="Rhea" id="RHEA:56136"/>
        <dbReference type="ChEBI" id="CHEBI:15377"/>
        <dbReference type="ChEBI" id="CHEBI:16240"/>
        <dbReference type="ChEBI" id="CHEBI:139520"/>
        <dbReference type="ChEBI" id="CHEBI:139521"/>
        <dbReference type="EC" id="1.11.1.7"/>
    </reaction>
</comment>
<keyword evidence="10 18" id="KW-0106">Calcium</keyword>
<dbReference type="FunFam" id="1.10.420.10:FF:000008">
    <property type="entry name" value="Peroxidase"/>
    <property type="match status" value="1"/>
</dbReference>
<feature type="binding site" evidence="18">
    <location>
        <position position="257"/>
    </location>
    <ligand>
        <name>Ca(2+)</name>
        <dbReference type="ChEBI" id="CHEBI:29108"/>
        <label>2</label>
    </ligand>
</feature>
<keyword evidence="9 21" id="KW-0732">Signal</keyword>
<keyword evidence="14" id="KW-0325">Glycoprotein</keyword>
<feature type="binding site" evidence="17">
    <location>
        <position position="167"/>
    </location>
    <ligand>
        <name>substrate</name>
    </ligand>
</feature>
<feature type="site" description="Transition state stabilizer" evidence="19">
    <location>
        <position position="66"/>
    </location>
</feature>
<keyword evidence="12 18" id="KW-0408">Iron</keyword>
<reference evidence="23" key="1">
    <citation type="submission" date="2019-11" db="EMBL/GenBank/DDBJ databases">
        <authorList>
            <person name="Liu Y."/>
            <person name="Hou J."/>
            <person name="Li T.-Q."/>
            <person name="Guan C.-H."/>
            <person name="Wu X."/>
            <person name="Wu H.-Z."/>
            <person name="Ling F."/>
            <person name="Zhang R."/>
            <person name="Shi X.-G."/>
            <person name="Ren J.-P."/>
            <person name="Chen E.-F."/>
            <person name="Sun J.-M."/>
        </authorList>
    </citation>
    <scope>NUCLEOTIDE SEQUENCE</scope>
    <source>
        <strain evidence="23">Adult_tree_wgs_1</strain>
        <tissue evidence="23">Leaves</tissue>
    </source>
</reference>
<comment type="subcellular location">
    <subcellularLocation>
        <location evidence="21">Secreted</location>
    </subcellularLocation>
</comment>
<feature type="binding site" evidence="18">
    <location>
        <position position="76"/>
    </location>
    <ligand>
        <name>Ca(2+)</name>
        <dbReference type="ChEBI" id="CHEBI:29108"/>
        <label>1</label>
    </ligand>
</feature>
<dbReference type="PRINTS" id="PR00458">
    <property type="entry name" value="PEROXIDASE"/>
</dbReference>
<keyword evidence="7 21" id="KW-0349">Heme</keyword>
<evidence type="ECO:0000256" key="12">
    <source>
        <dbReference type="ARBA" id="ARBA00023004"/>
    </source>
</evidence>
<dbReference type="GO" id="GO:0005576">
    <property type="term" value="C:extracellular region"/>
    <property type="evidence" value="ECO:0007669"/>
    <property type="project" value="UniProtKB-SubCell"/>
</dbReference>
<feature type="signal peptide" evidence="21">
    <location>
        <begin position="1"/>
        <end position="27"/>
    </location>
</feature>
<feature type="binding site" evidence="18">
    <location>
        <position position="249"/>
    </location>
    <ligand>
        <name>Ca(2+)</name>
        <dbReference type="ChEBI" id="CHEBI:29108"/>
        <label>2</label>
    </ligand>
</feature>
<feature type="disulfide bond" evidence="20">
    <location>
        <begin position="39"/>
        <end position="118"/>
    </location>
</feature>
<dbReference type="InterPro" id="IPR033905">
    <property type="entry name" value="Secretory_peroxidase"/>
</dbReference>
<comment type="similarity">
    <text evidence="21">Belongs to the peroxidase family. Classical plant (class III) peroxidase subfamily.</text>
</comment>
<dbReference type="OrthoDB" id="2113341at2759"/>
<organism evidence="23 24">
    <name type="scientific">Rhododendron simsii</name>
    <name type="common">Sims's rhododendron</name>
    <dbReference type="NCBI Taxonomy" id="118357"/>
    <lineage>
        <taxon>Eukaryota</taxon>
        <taxon>Viridiplantae</taxon>
        <taxon>Streptophyta</taxon>
        <taxon>Embryophyta</taxon>
        <taxon>Tracheophyta</taxon>
        <taxon>Spermatophyta</taxon>
        <taxon>Magnoliopsida</taxon>
        <taxon>eudicotyledons</taxon>
        <taxon>Gunneridae</taxon>
        <taxon>Pentapetalae</taxon>
        <taxon>asterids</taxon>
        <taxon>Ericales</taxon>
        <taxon>Ericaceae</taxon>
        <taxon>Ericoideae</taxon>
        <taxon>Rhodoreae</taxon>
        <taxon>Rhododendron</taxon>
    </lineage>
</organism>
<dbReference type="InterPro" id="IPR019793">
    <property type="entry name" value="Peroxidases_heam-ligand_BS"/>
</dbReference>
<proteinExistence type="inferred from homology"/>
<keyword evidence="6 21" id="KW-0575">Peroxidase</keyword>
<feature type="disulfide bond" evidence="20">
    <location>
        <begin position="204"/>
        <end position="236"/>
    </location>
</feature>
<dbReference type="GO" id="GO:0042744">
    <property type="term" value="P:hydrogen peroxide catabolic process"/>
    <property type="evidence" value="ECO:0007669"/>
    <property type="project" value="UniProtKB-KW"/>
</dbReference>
<dbReference type="Gene3D" id="1.10.420.10">
    <property type="entry name" value="Peroxidase, domain 2"/>
    <property type="match status" value="1"/>
</dbReference>
<dbReference type="GO" id="GO:0006979">
    <property type="term" value="P:response to oxidative stress"/>
    <property type="evidence" value="ECO:0007669"/>
    <property type="project" value="UniProtKB-UniRule"/>
</dbReference>
<protein>
    <recommendedName>
        <fullName evidence="4 21">Peroxidase</fullName>
        <ecNumber evidence="4 21">1.11.1.7</ecNumber>
    </recommendedName>
</protein>
<evidence type="ECO:0000256" key="5">
    <source>
        <dbReference type="ARBA" id="ARBA00022525"/>
    </source>
</evidence>
<keyword evidence="13 20" id="KW-1015">Disulfide bond</keyword>
<evidence type="ECO:0000256" key="1">
    <source>
        <dbReference type="ARBA" id="ARBA00000189"/>
    </source>
</evidence>
<feature type="disulfide bond" evidence="20">
    <location>
        <begin position="124"/>
        <end position="324"/>
    </location>
</feature>
<feature type="binding site" evidence="18">
    <location>
        <position position="74"/>
    </location>
    <ligand>
        <name>Ca(2+)</name>
        <dbReference type="ChEBI" id="CHEBI:29108"/>
        <label>1</label>
    </ligand>
</feature>
<dbReference type="AlphaFoldDB" id="A0A834LN18"/>
<feature type="binding site" evidence="18">
    <location>
        <position position="198"/>
    </location>
    <ligand>
        <name>Ca(2+)</name>
        <dbReference type="ChEBI" id="CHEBI:29108"/>
        <label>2</label>
    </ligand>
</feature>
<comment type="caution">
    <text evidence="23">The sequence shown here is derived from an EMBL/GenBank/DDBJ whole genome shotgun (WGS) entry which is preliminary data.</text>
</comment>
<evidence type="ECO:0000256" key="2">
    <source>
        <dbReference type="ARBA" id="ARBA00002322"/>
    </source>
</evidence>
<evidence type="ECO:0000256" key="21">
    <source>
        <dbReference type="RuleBase" id="RU362060"/>
    </source>
</evidence>
<comment type="cofactor">
    <cofactor evidence="18 21">
        <name>heme b</name>
        <dbReference type="ChEBI" id="CHEBI:60344"/>
    </cofactor>
    <text evidence="18 21">Binds 1 heme b (iron(II)-protoporphyrin IX) group per subunit.</text>
</comment>
<dbReference type="EMBL" id="WJXA01000004">
    <property type="protein sequence ID" value="KAF7145734.1"/>
    <property type="molecule type" value="Genomic_DNA"/>
</dbReference>
<dbReference type="Proteomes" id="UP000626092">
    <property type="component" value="Unassembled WGS sequence"/>
</dbReference>
<comment type="cofactor">
    <cofactor evidence="18 21">
        <name>Ca(2+)</name>
        <dbReference type="ChEBI" id="CHEBI:29108"/>
    </cofactor>
    <text evidence="18 21">Binds 2 calcium ions per subunit.</text>
</comment>
<feature type="binding site" evidence="18">
    <location>
        <position position="92"/>
    </location>
    <ligand>
        <name>Ca(2+)</name>
        <dbReference type="ChEBI" id="CHEBI:29108"/>
        <label>1</label>
    </ligand>
</feature>
<keyword evidence="24" id="KW-1185">Reference proteome</keyword>
<dbReference type="SUPFAM" id="SSF48113">
    <property type="entry name" value="Heme-dependent peroxidases"/>
    <property type="match status" value="1"/>
</dbReference>
<evidence type="ECO:0000256" key="20">
    <source>
        <dbReference type="PIRSR" id="PIRSR600823-5"/>
    </source>
</evidence>
<keyword evidence="15 21" id="KW-0376">Hydrogen peroxide</keyword>
<dbReference type="InterPro" id="IPR000823">
    <property type="entry name" value="Peroxidase_pln"/>
</dbReference>
<evidence type="ECO:0000256" key="15">
    <source>
        <dbReference type="ARBA" id="ARBA00023324"/>
    </source>
</evidence>
<sequence length="328" mass="36036">MEYYSRYMNLLIVVTVVVLGIVGDCHGDELKRCFYEKSCPLAEEIVQNITWKHVAANPALPAKFLRMHFHDCFVRGCDGSVLVDSTPDNQAEKAAIPNLSLAGFDVIDEIKTQLENACPGKVSCADIVALVARDSVSFQFKKSLWEVYTGRRDGNISRASEALANIPSPFSNFTTLQQDFANKNLSLHDLVVLSGAHTIGVGHCNLFSNRLYNFTGKGDSDPSLNSTYAAFLRTKCKSLSDTTTTVEMDPGSSLTFDSHYYTNLKLKDGLFQSDAALLTNHDASDLVDKLLVNEEFFAKFGESMKRMGAVGVLTGDSGNIRKKCTVVN</sequence>
<dbReference type="FunFam" id="1.10.520.10:FF:000001">
    <property type="entry name" value="Peroxidase"/>
    <property type="match status" value="1"/>
</dbReference>
<evidence type="ECO:0000259" key="22">
    <source>
        <dbReference type="PROSITE" id="PS50873"/>
    </source>
</evidence>
<evidence type="ECO:0000313" key="24">
    <source>
        <dbReference type="Proteomes" id="UP000626092"/>
    </source>
</evidence>
<evidence type="ECO:0000256" key="7">
    <source>
        <dbReference type="ARBA" id="ARBA00022617"/>
    </source>
</evidence>
<comment type="similarity">
    <text evidence="3">Belongs to the peroxidase family. Ascorbate peroxidase subfamily.</text>
</comment>
<dbReference type="Gene3D" id="1.10.520.10">
    <property type="match status" value="1"/>
</dbReference>
<feature type="domain" description="Plant heme peroxidase family profile" evidence="22">
    <location>
        <begin position="29"/>
        <end position="328"/>
    </location>
</feature>
<evidence type="ECO:0000256" key="8">
    <source>
        <dbReference type="ARBA" id="ARBA00022723"/>
    </source>
</evidence>
<evidence type="ECO:0000256" key="11">
    <source>
        <dbReference type="ARBA" id="ARBA00023002"/>
    </source>
</evidence>
<keyword evidence="8 18" id="KW-0479">Metal-binding</keyword>
<evidence type="ECO:0000256" key="4">
    <source>
        <dbReference type="ARBA" id="ARBA00012313"/>
    </source>
</evidence>
<feature type="disulfide bond" evidence="20">
    <location>
        <begin position="72"/>
        <end position="77"/>
    </location>
</feature>
<evidence type="ECO:0000256" key="9">
    <source>
        <dbReference type="ARBA" id="ARBA00022729"/>
    </source>
</evidence>
<evidence type="ECO:0000256" key="19">
    <source>
        <dbReference type="PIRSR" id="PIRSR600823-4"/>
    </source>
</evidence>
<feature type="binding site" evidence="18">
    <location>
        <position position="71"/>
    </location>
    <ligand>
        <name>Ca(2+)</name>
        <dbReference type="ChEBI" id="CHEBI:29108"/>
        <label>1</label>
    </ligand>
</feature>
<evidence type="ECO:0000256" key="18">
    <source>
        <dbReference type="PIRSR" id="PIRSR600823-3"/>
    </source>
</evidence>
<dbReference type="EC" id="1.11.1.7" evidence="4 21"/>
<dbReference type="PRINTS" id="PR00461">
    <property type="entry name" value="PLPEROXIDASE"/>
</dbReference>
<evidence type="ECO:0000256" key="17">
    <source>
        <dbReference type="PIRSR" id="PIRSR600823-2"/>
    </source>
</evidence>
<evidence type="ECO:0000256" key="3">
    <source>
        <dbReference type="ARBA" id="ARBA00006873"/>
    </source>
</evidence>
<comment type="function">
    <text evidence="2">Removal of H(2)O(2), oxidation of toxic reductants, biosynthesis and degradation of lignin, suberization, auxin catabolism, response to environmental stresses such as wounding, pathogen attack and oxidative stress. These functions might be dependent on each isozyme/isoform in each plant tissue.</text>
</comment>
<gene>
    <name evidence="23" type="ORF">RHSIM_Rhsim04G0215100</name>
</gene>
<feature type="chain" id="PRO_5033107553" description="Peroxidase" evidence="21">
    <location>
        <begin position="28"/>
        <end position="328"/>
    </location>
</feature>
<dbReference type="PANTHER" id="PTHR31235">
    <property type="entry name" value="PEROXIDASE 25-RELATED"/>
    <property type="match status" value="1"/>
</dbReference>
<accession>A0A834LN18</accession>
<dbReference type="PROSITE" id="PS00435">
    <property type="entry name" value="PEROXIDASE_1"/>
    <property type="match status" value="1"/>
</dbReference>
<dbReference type="GO" id="GO:0046872">
    <property type="term" value="F:metal ion binding"/>
    <property type="evidence" value="ECO:0007669"/>
    <property type="project" value="UniProtKB-UniRule"/>
</dbReference>
<feature type="binding site" evidence="18">
    <location>
        <position position="78"/>
    </location>
    <ligand>
        <name>Ca(2+)</name>
        <dbReference type="ChEBI" id="CHEBI:29108"/>
        <label>1</label>
    </ligand>
</feature>
<dbReference type="GO" id="GO:0020037">
    <property type="term" value="F:heme binding"/>
    <property type="evidence" value="ECO:0007669"/>
    <property type="project" value="UniProtKB-UniRule"/>
</dbReference>
<evidence type="ECO:0000256" key="13">
    <source>
        <dbReference type="ARBA" id="ARBA00023157"/>
    </source>
</evidence>
<feature type="binding site" description="axial binding residue" evidence="18">
    <location>
        <position position="197"/>
    </location>
    <ligand>
        <name>heme b</name>
        <dbReference type="ChEBI" id="CHEBI:60344"/>
    </ligand>
    <ligandPart>
        <name>Fe</name>
        <dbReference type="ChEBI" id="CHEBI:18248"/>
    </ligandPart>
</feature>
<dbReference type="InterPro" id="IPR010255">
    <property type="entry name" value="Haem_peroxidase_sf"/>
</dbReference>
<feature type="active site" description="Proton acceptor" evidence="16">
    <location>
        <position position="70"/>
    </location>
</feature>
<dbReference type="Pfam" id="PF00141">
    <property type="entry name" value="peroxidase"/>
    <property type="match status" value="1"/>
</dbReference>
<name>A0A834LN18_RHOSS</name>
<evidence type="ECO:0000313" key="23">
    <source>
        <dbReference type="EMBL" id="KAF7145734.1"/>
    </source>
</evidence>
<dbReference type="CDD" id="cd00693">
    <property type="entry name" value="secretory_peroxidase"/>
    <property type="match status" value="1"/>
</dbReference>
<evidence type="ECO:0000256" key="10">
    <source>
        <dbReference type="ARBA" id="ARBA00022837"/>
    </source>
</evidence>